<organism evidence="2 3">
    <name type="scientific">Glaciimonas immobilis</name>
    <dbReference type="NCBI Taxonomy" id="728004"/>
    <lineage>
        <taxon>Bacteria</taxon>
        <taxon>Pseudomonadati</taxon>
        <taxon>Pseudomonadota</taxon>
        <taxon>Betaproteobacteria</taxon>
        <taxon>Burkholderiales</taxon>
        <taxon>Oxalobacteraceae</taxon>
        <taxon>Glaciimonas</taxon>
    </lineage>
</organism>
<name>A0A840RUN0_9BURK</name>
<dbReference type="EMBL" id="JACHHQ010000004">
    <property type="protein sequence ID" value="MBB5200169.1"/>
    <property type="molecule type" value="Genomic_DNA"/>
</dbReference>
<feature type="compositionally biased region" description="Polar residues" evidence="1">
    <location>
        <begin position="1"/>
        <end position="19"/>
    </location>
</feature>
<evidence type="ECO:0000313" key="2">
    <source>
        <dbReference type="EMBL" id="MBB5200169.1"/>
    </source>
</evidence>
<feature type="region of interest" description="Disordered" evidence="1">
    <location>
        <begin position="1"/>
        <end position="30"/>
    </location>
</feature>
<proteinExistence type="predicted"/>
<sequence length="30" mass="3245">MPYVNINTHEGVSAEQTSALLGGTRQREGK</sequence>
<gene>
    <name evidence="2" type="ORF">HNR39_002004</name>
</gene>
<evidence type="ECO:0000256" key="1">
    <source>
        <dbReference type="SAM" id="MobiDB-lite"/>
    </source>
</evidence>
<keyword evidence="3" id="KW-1185">Reference proteome</keyword>
<protein>
    <submittedName>
        <fullName evidence="2">Phenylpyruvate tautomerase PptA (4-oxalocrotonate tautomerase family)</fullName>
    </submittedName>
</protein>
<reference evidence="2 3" key="1">
    <citation type="submission" date="2020-08" db="EMBL/GenBank/DDBJ databases">
        <title>Genomic Encyclopedia of Type Strains, Phase IV (KMG-IV): sequencing the most valuable type-strain genomes for metagenomic binning, comparative biology and taxonomic classification.</title>
        <authorList>
            <person name="Goeker M."/>
        </authorList>
    </citation>
    <scope>NUCLEOTIDE SEQUENCE [LARGE SCALE GENOMIC DNA]</scope>
    <source>
        <strain evidence="2 3">DSM 23240</strain>
    </source>
</reference>
<evidence type="ECO:0000313" key="3">
    <source>
        <dbReference type="Proteomes" id="UP000571084"/>
    </source>
</evidence>
<comment type="caution">
    <text evidence="2">The sequence shown here is derived from an EMBL/GenBank/DDBJ whole genome shotgun (WGS) entry which is preliminary data.</text>
</comment>
<dbReference type="AlphaFoldDB" id="A0A840RUN0"/>
<dbReference type="Proteomes" id="UP000571084">
    <property type="component" value="Unassembled WGS sequence"/>
</dbReference>
<accession>A0A840RUN0</accession>
<keyword evidence="2" id="KW-0670">Pyruvate</keyword>